<dbReference type="SUPFAM" id="SSF52540">
    <property type="entry name" value="P-loop containing nucleoside triphosphate hydrolases"/>
    <property type="match status" value="1"/>
</dbReference>
<evidence type="ECO:0000313" key="16">
    <source>
        <dbReference type="Proteomes" id="UP000824161"/>
    </source>
</evidence>
<dbReference type="GO" id="GO:0030894">
    <property type="term" value="C:replisome"/>
    <property type="evidence" value="ECO:0007669"/>
    <property type="project" value="TreeGrafter"/>
</dbReference>
<dbReference type="GO" id="GO:0043590">
    <property type="term" value="C:bacterial nucleoid"/>
    <property type="evidence" value="ECO:0007669"/>
    <property type="project" value="TreeGrafter"/>
</dbReference>
<dbReference type="GO" id="GO:0016787">
    <property type="term" value="F:hydrolase activity"/>
    <property type="evidence" value="ECO:0007669"/>
    <property type="project" value="UniProtKB-KW"/>
</dbReference>
<dbReference type="InterPro" id="IPR014001">
    <property type="entry name" value="Helicase_ATP-bd"/>
</dbReference>
<dbReference type="CDD" id="cd17920">
    <property type="entry name" value="DEXHc_RecQ"/>
    <property type="match status" value="1"/>
</dbReference>
<dbReference type="FunFam" id="3.40.50.300:FF:001389">
    <property type="entry name" value="ATP-dependent DNA helicase RecQ"/>
    <property type="match status" value="1"/>
</dbReference>
<name>A0A9D1H9X5_9FLAO</name>
<dbReference type="InterPro" id="IPR001650">
    <property type="entry name" value="Helicase_C-like"/>
</dbReference>
<keyword evidence="8" id="KW-0413">Isomerase</keyword>
<dbReference type="Proteomes" id="UP000824161">
    <property type="component" value="Unassembled WGS sequence"/>
</dbReference>
<dbReference type="SMART" id="SM00487">
    <property type="entry name" value="DEXDc"/>
    <property type="match status" value="1"/>
</dbReference>
<evidence type="ECO:0000256" key="7">
    <source>
        <dbReference type="ARBA" id="ARBA00023125"/>
    </source>
</evidence>
<dbReference type="InterPro" id="IPR011545">
    <property type="entry name" value="DEAD/DEAH_box_helicase_dom"/>
</dbReference>
<dbReference type="PROSITE" id="PS51192">
    <property type="entry name" value="HELICASE_ATP_BIND_1"/>
    <property type="match status" value="1"/>
</dbReference>
<dbReference type="GO" id="GO:0009378">
    <property type="term" value="F:four-way junction helicase activity"/>
    <property type="evidence" value="ECO:0007669"/>
    <property type="project" value="TreeGrafter"/>
</dbReference>
<dbReference type="PROSITE" id="PS51194">
    <property type="entry name" value="HELICASE_CTER"/>
    <property type="match status" value="1"/>
</dbReference>
<evidence type="ECO:0000313" key="15">
    <source>
        <dbReference type="EMBL" id="HIT97689.1"/>
    </source>
</evidence>
<keyword evidence="5 15" id="KW-0347">Helicase</keyword>
<dbReference type="SUPFAM" id="SSF46785">
    <property type="entry name" value="Winged helix' DNA-binding domain"/>
    <property type="match status" value="1"/>
</dbReference>
<evidence type="ECO:0000256" key="4">
    <source>
        <dbReference type="ARBA" id="ARBA00022801"/>
    </source>
</evidence>
<protein>
    <recommendedName>
        <fullName evidence="11">ATP-dependent DNA helicase RecQ</fullName>
        <ecNumber evidence="10">5.6.2.4</ecNumber>
    </recommendedName>
    <alternativeName>
        <fullName evidence="12">DNA 3'-5' helicase RecQ</fullName>
    </alternativeName>
</protein>
<dbReference type="GO" id="GO:0006310">
    <property type="term" value="P:DNA recombination"/>
    <property type="evidence" value="ECO:0007669"/>
    <property type="project" value="InterPro"/>
</dbReference>
<evidence type="ECO:0000256" key="1">
    <source>
        <dbReference type="ARBA" id="ARBA00005446"/>
    </source>
</evidence>
<dbReference type="Pfam" id="PF00270">
    <property type="entry name" value="DEAD"/>
    <property type="match status" value="1"/>
</dbReference>
<keyword evidence="4" id="KW-0378">Hydrolase</keyword>
<reference evidence="15" key="1">
    <citation type="submission" date="2020-10" db="EMBL/GenBank/DDBJ databases">
        <authorList>
            <person name="Gilroy R."/>
        </authorList>
    </citation>
    <scope>NUCLEOTIDE SEQUENCE</scope>
    <source>
        <strain evidence="15">1383</strain>
    </source>
</reference>
<dbReference type="PANTHER" id="PTHR13710">
    <property type="entry name" value="DNA HELICASE RECQ FAMILY MEMBER"/>
    <property type="match status" value="1"/>
</dbReference>
<dbReference type="GO" id="GO:0046872">
    <property type="term" value="F:metal ion binding"/>
    <property type="evidence" value="ECO:0007669"/>
    <property type="project" value="UniProtKB-KW"/>
</dbReference>
<dbReference type="SMART" id="SM00490">
    <property type="entry name" value="HELICc"/>
    <property type="match status" value="1"/>
</dbReference>
<evidence type="ECO:0000256" key="11">
    <source>
        <dbReference type="ARBA" id="ARBA00044535"/>
    </source>
</evidence>
<evidence type="ECO:0000256" key="9">
    <source>
        <dbReference type="ARBA" id="ARBA00034617"/>
    </source>
</evidence>
<evidence type="ECO:0000256" key="10">
    <source>
        <dbReference type="ARBA" id="ARBA00034808"/>
    </source>
</evidence>
<dbReference type="GO" id="GO:0003677">
    <property type="term" value="F:DNA binding"/>
    <property type="evidence" value="ECO:0007669"/>
    <property type="project" value="UniProtKB-KW"/>
</dbReference>
<dbReference type="EMBL" id="DVLY01000057">
    <property type="protein sequence ID" value="HIT97689.1"/>
    <property type="molecule type" value="Genomic_DNA"/>
</dbReference>
<dbReference type="GO" id="GO:0043138">
    <property type="term" value="F:3'-5' DNA helicase activity"/>
    <property type="evidence" value="ECO:0007669"/>
    <property type="project" value="UniProtKB-EC"/>
</dbReference>
<sequence length="634" mass="70781">MKTTADADELLRRYWGHECLRPAQRKAIEAVLAARDTLAILPTGGGKSVCYQIPALLLDGVTLVVSPLIALMEDQVKALSRKGIPAACINSSLPASEIALRLDQAANGALKLLYLTPERIATESFARMARYLPVSLLAVDEAHCISQWGHDFRPTYREIVRARDFFPAPTIALTATATRQTAADICRSLRFSEDFQVVRESFRRENISYQVVENESVATELLELLREDPQGCAIVYCGTRAEVLATARMLEENGISAGEYHAGLSAAIRSRALRKWIEGEKRVMVATNAFGMGIDKADVRLVVHRYIPPSPEDYFQQAGRAGRDGRPSRAVILYDRKAIATLRRRSTSGIAPEEVLKVYRLLCAYCGLGEGEAPEGKYAFSPEDFFPRCPLPEAEVREALDTLVRTGILVFPDGENLVPRVRILASPEECRQLDRGVAARALEALTRSCEGIFSYPCPIDPQQVASLAEASVQDFLEALERLSEWKMIEYFPAKRFRPLYFCSSRCDRAVGELLERTIRLSAARRKERVEKMEDYLRTRECRARWIELYFGEDRPDDCRVCDNCLKSLRGSTPLEQALCGKSLSAKALAEATGMSLEQTIEVLRERMDAGVVEFDGRGKFSLTKNARPPRGGIR</sequence>
<dbReference type="AlphaFoldDB" id="A0A9D1H9X5"/>
<keyword evidence="7" id="KW-0238">DNA-binding</keyword>
<keyword evidence="3" id="KW-0547">Nucleotide-binding</keyword>
<organism evidence="15 16">
    <name type="scientific">Candidatus Merdimorpha stercoravium</name>
    <dbReference type="NCBI Taxonomy" id="2840863"/>
    <lineage>
        <taxon>Bacteria</taxon>
        <taxon>Pseudomonadati</taxon>
        <taxon>Bacteroidota</taxon>
        <taxon>Flavobacteriia</taxon>
        <taxon>Flavobacteriales</taxon>
        <taxon>Candidatus Merdimorpha</taxon>
    </lineage>
</organism>
<evidence type="ECO:0000256" key="8">
    <source>
        <dbReference type="ARBA" id="ARBA00023235"/>
    </source>
</evidence>
<evidence type="ECO:0000256" key="5">
    <source>
        <dbReference type="ARBA" id="ARBA00022806"/>
    </source>
</evidence>
<evidence type="ECO:0000256" key="6">
    <source>
        <dbReference type="ARBA" id="ARBA00022840"/>
    </source>
</evidence>
<dbReference type="GO" id="GO:0005524">
    <property type="term" value="F:ATP binding"/>
    <property type="evidence" value="ECO:0007669"/>
    <property type="project" value="UniProtKB-KW"/>
</dbReference>
<dbReference type="GO" id="GO:0006281">
    <property type="term" value="P:DNA repair"/>
    <property type="evidence" value="ECO:0007669"/>
    <property type="project" value="TreeGrafter"/>
</dbReference>
<dbReference type="InterPro" id="IPR036390">
    <property type="entry name" value="WH_DNA-bd_sf"/>
</dbReference>
<dbReference type="InterPro" id="IPR027417">
    <property type="entry name" value="P-loop_NTPase"/>
</dbReference>
<evidence type="ECO:0000259" key="13">
    <source>
        <dbReference type="PROSITE" id="PS51192"/>
    </source>
</evidence>
<evidence type="ECO:0000256" key="3">
    <source>
        <dbReference type="ARBA" id="ARBA00022741"/>
    </source>
</evidence>
<dbReference type="InterPro" id="IPR004589">
    <property type="entry name" value="DNA_helicase_ATP-dep_RecQ"/>
</dbReference>
<comment type="catalytic activity">
    <reaction evidence="9">
        <text>Couples ATP hydrolysis with the unwinding of duplex DNA by translocating in the 3'-5' direction.</text>
        <dbReference type="EC" id="5.6.2.4"/>
    </reaction>
</comment>
<feature type="domain" description="Helicase ATP-binding" evidence="13">
    <location>
        <begin position="28"/>
        <end position="195"/>
    </location>
</feature>
<accession>A0A9D1H9X5</accession>
<dbReference type="Pfam" id="PF00271">
    <property type="entry name" value="Helicase_C"/>
    <property type="match status" value="1"/>
</dbReference>
<evidence type="ECO:0000256" key="2">
    <source>
        <dbReference type="ARBA" id="ARBA00022723"/>
    </source>
</evidence>
<proteinExistence type="inferred from homology"/>
<dbReference type="EC" id="5.6.2.4" evidence="10"/>
<dbReference type="Gene3D" id="3.40.50.300">
    <property type="entry name" value="P-loop containing nucleotide triphosphate hydrolases"/>
    <property type="match status" value="2"/>
</dbReference>
<feature type="domain" description="Helicase C-terminal" evidence="14">
    <location>
        <begin position="217"/>
        <end position="362"/>
    </location>
</feature>
<dbReference type="PANTHER" id="PTHR13710:SF105">
    <property type="entry name" value="ATP-DEPENDENT DNA HELICASE Q1"/>
    <property type="match status" value="1"/>
</dbReference>
<dbReference type="GO" id="GO:0005737">
    <property type="term" value="C:cytoplasm"/>
    <property type="evidence" value="ECO:0007669"/>
    <property type="project" value="TreeGrafter"/>
</dbReference>
<dbReference type="Pfam" id="PF16124">
    <property type="entry name" value="RecQ_Zn_bind"/>
    <property type="match status" value="1"/>
</dbReference>
<evidence type="ECO:0000256" key="12">
    <source>
        <dbReference type="ARBA" id="ARBA00044550"/>
    </source>
</evidence>
<dbReference type="Gene3D" id="1.10.10.10">
    <property type="entry name" value="Winged helix-like DNA-binding domain superfamily/Winged helix DNA-binding domain"/>
    <property type="match status" value="1"/>
</dbReference>
<dbReference type="NCBIfam" id="TIGR00614">
    <property type="entry name" value="recQ_fam"/>
    <property type="match status" value="1"/>
</dbReference>
<evidence type="ECO:0000259" key="14">
    <source>
        <dbReference type="PROSITE" id="PS51194"/>
    </source>
</evidence>
<reference evidence="15" key="2">
    <citation type="journal article" date="2021" name="PeerJ">
        <title>Extensive microbial diversity within the chicken gut microbiome revealed by metagenomics and culture.</title>
        <authorList>
            <person name="Gilroy R."/>
            <person name="Ravi A."/>
            <person name="Getino M."/>
            <person name="Pursley I."/>
            <person name="Horton D.L."/>
            <person name="Alikhan N.F."/>
            <person name="Baker D."/>
            <person name="Gharbi K."/>
            <person name="Hall N."/>
            <person name="Watson M."/>
            <person name="Adriaenssens E.M."/>
            <person name="Foster-Nyarko E."/>
            <person name="Jarju S."/>
            <person name="Secka A."/>
            <person name="Antonio M."/>
            <person name="Oren A."/>
            <person name="Chaudhuri R.R."/>
            <person name="La Ragione R."/>
            <person name="Hildebrand F."/>
            <person name="Pallen M.J."/>
        </authorList>
    </citation>
    <scope>NUCLEOTIDE SEQUENCE</scope>
    <source>
        <strain evidence="15">1383</strain>
    </source>
</reference>
<keyword evidence="6" id="KW-0067">ATP-binding</keyword>
<gene>
    <name evidence="15" type="ORF">IAC44_02525</name>
</gene>
<comment type="similarity">
    <text evidence="1">Belongs to the helicase family. RecQ subfamily.</text>
</comment>
<dbReference type="InterPro" id="IPR036388">
    <property type="entry name" value="WH-like_DNA-bd_sf"/>
</dbReference>
<dbReference type="InterPro" id="IPR032284">
    <property type="entry name" value="RecQ_Zn-bd"/>
</dbReference>
<comment type="caution">
    <text evidence="15">The sequence shown here is derived from an EMBL/GenBank/DDBJ whole genome shotgun (WGS) entry which is preliminary data.</text>
</comment>
<keyword evidence="2" id="KW-0479">Metal-binding</keyword>